<organism evidence="2">
    <name type="scientific">Lygus hesperus</name>
    <name type="common">Western plant bug</name>
    <dbReference type="NCBI Taxonomy" id="30085"/>
    <lineage>
        <taxon>Eukaryota</taxon>
        <taxon>Metazoa</taxon>
        <taxon>Ecdysozoa</taxon>
        <taxon>Arthropoda</taxon>
        <taxon>Hexapoda</taxon>
        <taxon>Insecta</taxon>
        <taxon>Pterygota</taxon>
        <taxon>Neoptera</taxon>
        <taxon>Paraneoptera</taxon>
        <taxon>Hemiptera</taxon>
        <taxon>Heteroptera</taxon>
        <taxon>Panheteroptera</taxon>
        <taxon>Cimicomorpha</taxon>
        <taxon>Miridae</taxon>
        <taxon>Mirini</taxon>
        <taxon>Lygus</taxon>
    </lineage>
</organism>
<sequence length="105" mass="10836">MGAGNCAALVQQDGAPPRAIDGRQARGIRGPVRLDAGECSDEAAGADAADERGGDALPSWRSDSRAVRRQLCLQWWLAQGGAVHSDESAVVLHRGKCGGGSTVQV</sequence>
<dbReference type="EMBL" id="GBHO01038795">
    <property type="protein sequence ID" value="JAG04809.1"/>
    <property type="molecule type" value="Transcribed_RNA"/>
</dbReference>
<name>A0A0A9WAJ6_LYGHE</name>
<reference evidence="2" key="1">
    <citation type="journal article" date="2014" name="PLoS ONE">
        <title>Transcriptome-Based Identification of ABC Transporters in the Western Tarnished Plant Bug Lygus hesperus.</title>
        <authorList>
            <person name="Hull J.J."/>
            <person name="Chaney K."/>
            <person name="Geib S.M."/>
            <person name="Fabrick J.A."/>
            <person name="Brent C.S."/>
            <person name="Walsh D."/>
            <person name="Lavine L.C."/>
        </authorList>
    </citation>
    <scope>NUCLEOTIDE SEQUENCE</scope>
</reference>
<reference evidence="2" key="2">
    <citation type="submission" date="2014-07" db="EMBL/GenBank/DDBJ databases">
        <authorList>
            <person name="Hull J."/>
        </authorList>
    </citation>
    <scope>NUCLEOTIDE SEQUENCE</scope>
</reference>
<evidence type="ECO:0000313" key="2">
    <source>
        <dbReference type="EMBL" id="JAG04809.1"/>
    </source>
</evidence>
<protein>
    <submittedName>
        <fullName evidence="2">Inactive phospholipase C-like protein 1</fullName>
    </submittedName>
</protein>
<gene>
    <name evidence="2" type="primary">PLCL1</name>
    <name evidence="2" type="ORF">CM83_9796</name>
</gene>
<evidence type="ECO:0000256" key="1">
    <source>
        <dbReference type="SAM" id="MobiDB-lite"/>
    </source>
</evidence>
<feature type="region of interest" description="Disordered" evidence="1">
    <location>
        <begin position="15"/>
        <end position="60"/>
    </location>
</feature>
<accession>A0A0A9WAJ6</accession>
<dbReference type="AlphaFoldDB" id="A0A0A9WAJ6"/>
<proteinExistence type="predicted"/>